<evidence type="ECO:0000256" key="5">
    <source>
        <dbReference type="ARBA" id="ARBA00023239"/>
    </source>
</evidence>
<dbReference type="Pfam" id="PF01208">
    <property type="entry name" value="URO-D"/>
    <property type="match status" value="1"/>
</dbReference>
<dbReference type="EC" id="4.1.1.37" evidence="3 7"/>
<evidence type="ECO:0000313" key="12">
    <source>
        <dbReference type="Proteomes" id="UP000191055"/>
    </source>
</evidence>
<evidence type="ECO:0000256" key="6">
    <source>
        <dbReference type="ARBA" id="ARBA00023244"/>
    </source>
</evidence>
<dbReference type="PANTHER" id="PTHR21091:SF169">
    <property type="entry name" value="UROPORPHYRINOGEN DECARBOXYLASE"/>
    <property type="match status" value="1"/>
</dbReference>
<gene>
    <name evidence="11" type="ORF">SAMN03080601_02898</name>
</gene>
<comment type="pathway">
    <text evidence="1 8">Porphyrin-containing compound metabolism; protoporphyrin-IX biosynthesis; coproporphyrinogen-III from 5-aminolevulinate: step 4/4.</text>
</comment>
<organism evidence="11 12">
    <name type="scientific">Alkalitalea saponilacus</name>
    <dbReference type="NCBI Taxonomy" id="889453"/>
    <lineage>
        <taxon>Bacteria</taxon>
        <taxon>Pseudomonadati</taxon>
        <taxon>Bacteroidota</taxon>
        <taxon>Bacteroidia</taxon>
        <taxon>Marinilabiliales</taxon>
        <taxon>Marinilabiliaceae</taxon>
        <taxon>Alkalitalea</taxon>
    </lineage>
</organism>
<dbReference type="NCBIfam" id="TIGR01464">
    <property type="entry name" value="hemE"/>
    <property type="match status" value="1"/>
</dbReference>
<dbReference type="RefSeq" id="WP_079558584.1">
    <property type="nucleotide sequence ID" value="NZ_CP021904.1"/>
</dbReference>
<protein>
    <recommendedName>
        <fullName evidence="3 7">Uroporphyrinogen decarboxylase</fullName>
        <ecNumber evidence="3 7">4.1.1.37</ecNumber>
    </recommendedName>
</protein>
<dbReference type="GO" id="GO:0005829">
    <property type="term" value="C:cytosol"/>
    <property type="evidence" value="ECO:0007669"/>
    <property type="project" value="TreeGrafter"/>
</dbReference>
<name>A0A1T5HSF2_9BACT</name>
<evidence type="ECO:0000256" key="4">
    <source>
        <dbReference type="ARBA" id="ARBA00022793"/>
    </source>
</evidence>
<dbReference type="PANTHER" id="PTHR21091">
    <property type="entry name" value="METHYLTETRAHYDROFOLATE:HOMOCYSTEINE METHYLTRANSFERASE RELATED"/>
    <property type="match status" value="1"/>
</dbReference>
<dbReference type="AlphaFoldDB" id="A0A1T5HSF2"/>
<evidence type="ECO:0000256" key="7">
    <source>
        <dbReference type="NCBIfam" id="TIGR01464"/>
    </source>
</evidence>
<evidence type="ECO:0000256" key="9">
    <source>
        <dbReference type="RuleBase" id="RU004169"/>
    </source>
</evidence>
<keyword evidence="6 8" id="KW-0627">Porphyrin biosynthesis</keyword>
<dbReference type="Gene3D" id="3.20.20.210">
    <property type="match status" value="1"/>
</dbReference>
<dbReference type="CDD" id="cd00717">
    <property type="entry name" value="URO-D"/>
    <property type="match status" value="1"/>
</dbReference>
<dbReference type="GO" id="GO:0004853">
    <property type="term" value="F:uroporphyrinogen decarboxylase activity"/>
    <property type="evidence" value="ECO:0007669"/>
    <property type="project" value="UniProtKB-UniRule"/>
</dbReference>
<dbReference type="UniPathway" id="UPA00251">
    <property type="reaction ID" value="UER00321"/>
</dbReference>
<dbReference type="InterPro" id="IPR006361">
    <property type="entry name" value="Uroporphyrinogen_deCO2ase_HemE"/>
</dbReference>
<dbReference type="InterPro" id="IPR038071">
    <property type="entry name" value="UROD/MetE-like_sf"/>
</dbReference>
<dbReference type="SUPFAM" id="SSF51726">
    <property type="entry name" value="UROD/MetE-like"/>
    <property type="match status" value="1"/>
</dbReference>
<keyword evidence="4 8" id="KW-0210">Decarboxylase</keyword>
<evidence type="ECO:0000256" key="3">
    <source>
        <dbReference type="ARBA" id="ARBA00012288"/>
    </source>
</evidence>
<dbReference type="STRING" id="889453.SAMN03080601_02898"/>
<dbReference type="OrthoDB" id="9806656at2"/>
<dbReference type="InterPro" id="IPR000257">
    <property type="entry name" value="Uroporphyrinogen_deCOase"/>
</dbReference>
<dbReference type="EMBL" id="FUYV01000019">
    <property type="protein sequence ID" value="SKC23619.1"/>
    <property type="molecule type" value="Genomic_DNA"/>
</dbReference>
<evidence type="ECO:0000256" key="2">
    <source>
        <dbReference type="ARBA" id="ARBA00009935"/>
    </source>
</evidence>
<dbReference type="Proteomes" id="UP000191055">
    <property type="component" value="Unassembled WGS sequence"/>
</dbReference>
<comment type="similarity">
    <text evidence="2 9">Belongs to the uroporphyrinogen decarboxylase family.</text>
</comment>
<dbReference type="PROSITE" id="PS00906">
    <property type="entry name" value="UROD_1"/>
    <property type="match status" value="1"/>
</dbReference>
<keyword evidence="12" id="KW-1185">Reference proteome</keyword>
<evidence type="ECO:0000259" key="10">
    <source>
        <dbReference type="PROSITE" id="PS00906"/>
    </source>
</evidence>
<keyword evidence="5 8" id="KW-0456">Lyase</keyword>
<proteinExistence type="inferred from homology"/>
<accession>A0A1T5HSF2</accession>
<reference evidence="11 12" key="1">
    <citation type="submission" date="2017-02" db="EMBL/GenBank/DDBJ databases">
        <authorList>
            <person name="Peterson S.W."/>
        </authorList>
    </citation>
    <scope>NUCLEOTIDE SEQUENCE [LARGE SCALE GENOMIC DNA]</scope>
    <source>
        <strain evidence="11 12">DSM 24412</strain>
    </source>
</reference>
<evidence type="ECO:0000256" key="8">
    <source>
        <dbReference type="RuleBase" id="RU000554"/>
    </source>
</evidence>
<sequence length="340" mass="38458">MKSILLDTLRGETTPRPPVWFMRQAGRVLPNYNKLKESHSFREMMANPNLAAEVTLMPIADLGVDAAILFSDILVIPNAMGMELKWTDSGPVFPTPLSNFSSPVEHLKENPQKLEYIYDVIDEILRRRPQNVPLIGFCGAPLTTMCYMLQGVSSNGNFPDAMKFLFSNKTESKKLIDAIADFSVHYALKQIEHGVEVFQLFETHAGLIPTEMYMELFMPAVEKVGKAVRATGTPFIFFPKGFSTGFKAITPDLCDFVSIDWQMPLADAREMIHPEVGLQGNIDPRLLYAPQEVIAVELEKLKPFFRSNPKWILNLGHGFLPDIPYENARFTVDWVKSTKW</sequence>
<dbReference type="KEGG" id="asx:CDL62_00255"/>
<evidence type="ECO:0000313" key="11">
    <source>
        <dbReference type="EMBL" id="SKC23619.1"/>
    </source>
</evidence>
<dbReference type="GO" id="GO:0006782">
    <property type="term" value="P:protoporphyrinogen IX biosynthetic process"/>
    <property type="evidence" value="ECO:0007669"/>
    <property type="project" value="UniProtKB-UniPathway"/>
</dbReference>
<feature type="domain" description="Uroporphyrinogen decarboxylase (URO-D)" evidence="10">
    <location>
        <begin position="18"/>
        <end position="27"/>
    </location>
</feature>
<evidence type="ECO:0000256" key="1">
    <source>
        <dbReference type="ARBA" id="ARBA00004804"/>
    </source>
</evidence>
<comment type="catalytic activity">
    <reaction evidence="8">
        <text>uroporphyrinogen III + 4 H(+) = coproporphyrinogen III + 4 CO2</text>
        <dbReference type="Rhea" id="RHEA:19865"/>
        <dbReference type="ChEBI" id="CHEBI:15378"/>
        <dbReference type="ChEBI" id="CHEBI:16526"/>
        <dbReference type="ChEBI" id="CHEBI:57308"/>
        <dbReference type="ChEBI" id="CHEBI:57309"/>
        <dbReference type="EC" id="4.1.1.37"/>
    </reaction>
</comment>